<feature type="region of interest" description="Disordered" evidence="1">
    <location>
        <begin position="1"/>
        <end position="24"/>
    </location>
</feature>
<dbReference type="EMBL" id="ANOH01000334">
    <property type="protein sequence ID" value="EMI53687.1"/>
    <property type="molecule type" value="Genomic_DNA"/>
</dbReference>
<evidence type="ECO:0000313" key="2">
    <source>
        <dbReference type="EMBL" id="EMI53687.1"/>
    </source>
</evidence>
<dbReference type="Proteomes" id="UP000011885">
    <property type="component" value="Unassembled WGS sequence"/>
</dbReference>
<evidence type="ECO:0000256" key="1">
    <source>
        <dbReference type="SAM" id="MobiDB-lite"/>
    </source>
</evidence>
<keyword evidence="3" id="KW-1185">Reference proteome</keyword>
<evidence type="ECO:0000313" key="3">
    <source>
        <dbReference type="Proteomes" id="UP000011885"/>
    </source>
</evidence>
<accession>M5TWV0</accession>
<sequence>MGLFELPCSGQISTQQQGKQKESSDLFKENGFPGYSTSSAQTLAGFKQFSENARSRSGPLTCGRAIVILVVRFRYLATPSF</sequence>
<reference evidence="2 3" key="1">
    <citation type="journal article" date="2013" name="Mar. Genomics">
        <title>Expression of sulfatases in Rhodopirellula baltica and the diversity of sulfatases in the genus Rhodopirellula.</title>
        <authorList>
            <person name="Wegner C.E."/>
            <person name="Richter-Heitmann T."/>
            <person name="Klindworth A."/>
            <person name="Klockow C."/>
            <person name="Richter M."/>
            <person name="Achstetter T."/>
            <person name="Glockner F.O."/>
            <person name="Harder J."/>
        </authorList>
    </citation>
    <scope>NUCLEOTIDE SEQUENCE [LARGE SCALE GENOMIC DNA]</scope>
    <source>
        <strain evidence="2 3">SM41</strain>
    </source>
</reference>
<gene>
    <name evidence="2" type="ORF">RSSM_04828</name>
</gene>
<comment type="caution">
    <text evidence="2">The sequence shown here is derived from an EMBL/GenBank/DDBJ whole genome shotgun (WGS) entry which is preliminary data.</text>
</comment>
<dbReference type="PATRIC" id="fig|1263870.3.peg.5108"/>
<organism evidence="2 3">
    <name type="scientific">Rhodopirellula sallentina SM41</name>
    <dbReference type="NCBI Taxonomy" id="1263870"/>
    <lineage>
        <taxon>Bacteria</taxon>
        <taxon>Pseudomonadati</taxon>
        <taxon>Planctomycetota</taxon>
        <taxon>Planctomycetia</taxon>
        <taxon>Pirellulales</taxon>
        <taxon>Pirellulaceae</taxon>
        <taxon>Rhodopirellula</taxon>
    </lineage>
</organism>
<protein>
    <submittedName>
        <fullName evidence="2">Uncharacterized protein</fullName>
    </submittedName>
</protein>
<dbReference type="AlphaFoldDB" id="M5TWV0"/>
<proteinExistence type="predicted"/>
<name>M5TWV0_9BACT</name>